<keyword evidence="3" id="KW-1185">Reference proteome</keyword>
<evidence type="ECO:0000313" key="2">
    <source>
        <dbReference type="EMBL" id="SDG45018.1"/>
    </source>
</evidence>
<dbReference type="Pfam" id="PF00534">
    <property type="entry name" value="Glycos_transf_1"/>
    <property type="match status" value="1"/>
</dbReference>
<dbReference type="EMBL" id="FNCQ01000004">
    <property type="protein sequence ID" value="SDG45018.1"/>
    <property type="molecule type" value="Genomic_DNA"/>
</dbReference>
<feature type="domain" description="Glycosyl transferase family 1" evidence="1">
    <location>
        <begin position="204"/>
        <end position="358"/>
    </location>
</feature>
<gene>
    <name evidence="2" type="ORF">SAMN04487901_10468</name>
</gene>
<name>A0A1G7UCD3_9BACT</name>
<keyword evidence="2" id="KW-0808">Transferase</keyword>
<accession>A0A1G7UCD3</accession>
<dbReference type="InterPro" id="IPR001296">
    <property type="entry name" value="Glyco_trans_1"/>
</dbReference>
<dbReference type="PANTHER" id="PTHR12526">
    <property type="entry name" value="GLYCOSYLTRANSFERASE"/>
    <property type="match status" value="1"/>
</dbReference>
<dbReference type="AlphaFoldDB" id="A0A1G7UCD3"/>
<proteinExistence type="predicted"/>
<dbReference type="RefSeq" id="WP_091815580.1">
    <property type="nucleotide sequence ID" value="NZ_FNCQ01000004.1"/>
</dbReference>
<dbReference type="CDD" id="cd03820">
    <property type="entry name" value="GT4_AmsD-like"/>
    <property type="match status" value="1"/>
</dbReference>
<dbReference type="STRING" id="645274.SAMN04487901_10468"/>
<dbReference type="PANTHER" id="PTHR12526:SF630">
    <property type="entry name" value="GLYCOSYLTRANSFERASE"/>
    <property type="match status" value="1"/>
</dbReference>
<reference evidence="3" key="1">
    <citation type="submission" date="2016-10" db="EMBL/GenBank/DDBJ databases">
        <authorList>
            <person name="Varghese N."/>
            <person name="Submissions S."/>
        </authorList>
    </citation>
    <scope>NUCLEOTIDE SEQUENCE [LARGE SCALE GENOMIC DNA]</scope>
    <source>
        <strain evidence="3">BP1-148</strain>
    </source>
</reference>
<evidence type="ECO:0000259" key="1">
    <source>
        <dbReference type="Pfam" id="PF00534"/>
    </source>
</evidence>
<dbReference type="Proteomes" id="UP000198779">
    <property type="component" value="Unassembled WGS sequence"/>
</dbReference>
<organism evidence="2 3">
    <name type="scientific">Prevotella communis</name>
    <dbReference type="NCBI Taxonomy" id="2913614"/>
    <lineage>
        <taxon>Bacteria</taxon>
        <taxon>Pseudomonadati</taxon>
        <taxon>Bacteroidota</taxon>
        <taxon>Bacteroidia</taxon>
        <taxon>Bacteroidales</taxon>
        <taxon>Prevotellaceae</taxon>
        <taxon>Prevotella</taxon>
    </lineage>
</organism>
<dbReference type="GO" id="GO:0016757">
    <property type="term" value="F:glycosyltransferase activity"/>
    <property type="evidence" value="ECO:0007669"/>
    <property type="project" value="InterPro"/>
</dbReference>
<dbReference type="SUPFAM" id="SSF53756">
    <property type="entry name" value="UDP-Glycosyltransferase/glycogen phosphorylase"/>
    <property type="match status" value="1"/>
</dbReference>
<dbReference type="Gene3D" id="3.40.50.2000">
    <property type="entry name" value="Glycogen Phosphorylase B"/>
    <property type="match status" value="2"/>
</dbReference>
<evidence type="ECO:0000313" key="3">
    <source>
        <dbReference type="Proteomes" id="UP000198779"/>
    </source>
</evidence>
<sequence>MRIVYVTETMVSSGGTEKMLSEKASYLVDVFGYDVTIISCTQIAGQTNTFPLSQNVKQINLAIPYYRQYHYGYPKRLLVKWETNQALKKLLTKTIHQIDPDIVIGVARFAADIVTTIKCRAKKIIECHEARPFIMADMEGNRALVSRLYTNLIMKKRYFRIIERHADVVVTLTEGDSHLWKKARYVEVIPNFSTMVVGTMANYKSKRIIAVGRLSAEKGYDRLLKIWKKVSPQHQDWSLEFFGDGKLRNMLTNMIHDLQLQNVSINPPTPHISEEYAKSSICVITSHFEGFSLVLLEAIKHGIPCIAFNCPFGPASIIKDDICGFLIKDNDIEQYAQKLSLLMDREDIWKSLSEGAIKRDADFSVDSVMKHWKRLFEDLTHTKSI</sequence>
<protein>
    <submittedName>
        <fullName evidence="2">Glycosyltransferase involved in cell wall bisynthesis</fullName>
    </submittedName>
</protein>